<evidence type="ECO:0000259" key="5">
    <source>
        <dbReference type="PROSITE" id="PS50949"/>
    </source>
</evidence>
<dbReference type="SMART" id="SM00345">
    <property type="entry name" value="HTH_GNTR"/>
    <property type="match status" value="1"/>
</dbReference>
<protein>
    <submittedName>
        <fullName evidence="6">DNA-binding transcriptional regulator, GntR family</fullName>
    </submittedName>
</protein>
<gene>
    <name evidence="6" type="ORF">SAMN04488561_3959</name>
</gene>
<evidence type="ECO:0000256" key="2">
    <source>
        <dbReference type="ARBA" id="ARBA00023125"/>
    </source>
</evidence>
<dbReference type="SMART" id="SM00895">
    <property type="entry name" value="FCD"/>
    <property type="match status" value="1"/>
</dbReference>
<dbReference type="InterPro" id="IPR000524">
    <property type="entry name" value="Tscrpt_reg_HTH_GntR"/>
</dbReference>
<dbReference type="PROSITE" id="PS50949">
    <property type="entry name" value="HTH_GNTR"/>
    <property type="match status" value="1"/>
</dbReference>
<dbReference type="InterPro" id="IPR008920">
    <property type="entry name" value="TF_FadR/GntR_C"/>
</dbReference>
<evidence type="ECO:0000313" key="7">
    <source>
        <dbReference type="Proteomes" id="UP000181980"/>
    </source>
</evidence>
<dbReference type="InterPro" id="IPR036388">
    <property type="entry name" value="WH-like_DNA-bd_sf"/>
</dbReference>
<dbReference type="Pfam" id="PF07729">
    <property type="entry name" value="FCD"/>
    <property type="match status" value="1"/>
</dbReference>
<dbReference type="Gene3D" id="1.10.10.10">
    <property type="entry name" value="Winged helix-like DNA-binding domain superfamily/Winged helix DNA-binding domain"/>
    <property type="match status" value="1"/>
</dbReference>
<dbReference type="PANTHER" id="PTHR43537">
    <property type="entry name" value="TRANSCRIPTIONAL REGULATOR, GNTR FAMILY"/>
    <property type="match status" value="1"/>
</dbReference>
<evidence type="ECO:0000256" key="3">
    <source>
        <dbReference type="ARBA" id="ARBA00023163"/>
    </source>
</evidence>
<evidence type="ECO:0000256" key="1">
    <source>
        <dbReference type="ARBA" id="ARBA00023015"/>
    </source>
</evidence>
<dbReference type="PRINTS" id="PR00033">
    <property type="entry name" value="HTHASNC"/>
</dbReference>
<feature type="domain" description="HTH gntR-type" evidence="5">
    <location>
        <begin position="32"/>
        <end position="99"/>
    </location>
</feature>
<dbReference type="AlphaFoldDB" id="A0A1H5PC16"/>
<feature type="region of interest" description="Disordered" evidence="4">
    <location>
        <begin position="1"/>
        <end position="23"/>
    </location>
</feature>
<keyword evidence="3" id="KW-0804">Transcription</keyword>
<accession>A0A1H5PC16</accession>
<keyword evidence="1" id="KW-0805">Transcription regulation</keyword>
<keyword evidence="7" id="KW-1185">Reference proteome</keyword>
<dbReference type="Pfam" id="PF00392">
    <property type="entry name" value="GntR"/>
    <property type="match status" value="1"/>
</dbReference>
<dbReference type="InterPro" id="IPR036390">
    <property type="entry name" value="WH_DNA-bd_sf"/>
</dbReference>
<dbReference type="EMBL" id="FNUC01000004">
    <property type="protein sequence ID" value="SEF10597.1"/>
    <property type="molecule type" value="Genomic_DNA"/>
</dbReference>
<dbReference type="Proteomes" id="UP000181980">
    <property type="component" value="Unassembled WGS sequence"/>
</dbReference>
<dbReference type="PANTHER" id="PTHR43537:SF45">
    <property type="entry name" value="GNTR FAMILY REGULATORY PROTEIN"/>
    <property type="match status" value="1"/>
</dbReference>
<dbReference type="SUPFAM" id="SSF46785">
    <property type="entry name" value="Winged helix' DNA-binding domain"/>
    <property type="match status" value="1"/>
</dbReference>
<dbReference type="STRING" id="561176.SAMN04488561_3959"/>
<sequence length="249" mass="27109">MIDGDGMAVRGTTQPEGGFASSLAGKDRLRPALLSDQVYDLLRTALIDGDLQPGERVVESEIARRLGVSQAPVREAVKRLAREGVLEHIPRRGNFVAEVSERDVEHARQVREPLERLAGELAATAITAAELSRLDDLVREMRDAVARGDLGRFRDADITFHATVGEAAGNPFLTRMWGVLEPSLRTLRAIADPLFDGDWQAMADEHGRLVALLREGDPKAAGQAFAEHAAGRGPVPDRRSTRAKRTPAD</sequence>
<proteinExistence type="predicted"/>
<dbReference type="InterPro" id="IPR000485">
    <property type="entry name" value="AsnC-type_HTH_dom"/>
</dbReference>
<feature type="compositionally biased region" description="Basic and acidic residues" evidence="4">
    <location>
        <begin position="235"/>
        <end position="249"/>
    </location>
</feature>
<dbReference type="GO" id="GO:0003700">
    <property type="term" value="F:DNA-binding transcription factor activity"/>
    <property type="evidence" value="ECO:0007669"/>
    <property type="project" value="InterPro"/>
</dbReference>
<name>A0A1H5PC16_9ACTN</name>
<evidence type="ECO:0000256" key="4">
    <source>
        <dbReference type="SAM" id="MobiDB-lite"/>
    </source>
</evidence>
<organism evidence="6 7">
    <name type="scientific">Jiangella alba</name>
    <dbReference type="NCBI Taxonomy" id="561176"/>
    <lineage>
        <taxon>Bacteria</taxon>
        <taxon>Bacillati</taxon>
        <taxon>Actinomycetota</taxon>
        <taxon>Actinomycetes</taxon>
        <taxon>Jiangellales</taxon>
        <taxon>Jiangellaceae</taxon>
        <taxon>Jiangella</taxon>
    </lineage>
</organism>
<evidence type="ECO:0000313" key="6">
    <source>
        <dbReference type="EMBL" id="SEF10597.1"/>
    </source>
</evidence>
<keyword evidence="2 6" id="KW-0238">DNA-binding</keyword>
<dbReference type="InterPro" id="IPR011711">
    <property type="entry name" value="GntR_C"/>
</dbReference>
<reference evidence="7" key="1">
    <citation type="submission" date="2016-10" db="EMBL/GenBank/DDBJ databases">
        <authorList>
            <person name="Varghese N."/>
            <person name="Submissions S."/>
        </authorList>
    </citation>
    <scope>NUCLEOTIDE SEQUENCE [LARGE SCALE GENOMIC DNA]</scope>
    <source>
        <strain evidence="7">DSM 45237</strain>
    </source>
</reference>
<feature type="region of interest" description="Disordered" evidence="4">
    <location>
        <begin position="221"/>
        <end position="249"/>
    </location>
</feature>
<dbReference type="CDD" id="cd07377">
    <property type="entry name" value="WHTH_GntR"/>
    <property type="match status" value="1"/>
</dbReference>
<dbReference type="SUPFAM" id="SSF48008">
    <property type="entry name" value="GntR ligand-binding domain-like"/>
    <property type="match status" value="1"/>
</dbReference>
<dbReference type="GO" id="GO:0043565">
    <property type="term" value="F:sequence-specific DNA binding"/>
    <property type="evidence" value="ECO:0007669"/>
    <property type="project" value="InterPro"/>
</dbReference>
<dbReference type="Gene3D" id="1.20.120.530">
    <property type="entry name" value="GntR ligand-binding domain-like"/>
    <property type="match status" value="1"/>
</dbReference>